<dbReference type="STRING" id="593750.Metfor_1998"/>
<dbReference type="AlphaFoldDB" id="L0HE51"/>
<dbReference type="HOGENOM" id="CLU_1088243_0_0_2"/>
<dbReference type="InParanoid" id="L0HE51"/>
<accession>L0HE51</accession>
<dbReference type="Gene3D" id="1.10.575.10">
    <property type="entry name" value="P1 Nuclease"/>
    <property type="match status" value="1"/>
</dbReference>
<dbReference type="eggNOG" id="arCOG04005">
    <property type="taxonomic scope" value="Archaea"/>
</dbReference>
<dbReference type="InterPro" id="IPR008947">
    <property type="entry name" value="PLipase_C/P1_nuclease_dom_sf"/>
</dbReference>
<proteinExistence type="predicted"/>
<dbReference type="KEGG" id="mfo:Metfor_1998"/>
<evidence type="ECO:0000313" key="2">
    <source>
        <dbReference type="Proteomes" id="UP000010824"/>
    </source>
</evidence>
<protein>
    <submittedName>
        <fullName evidence="1">Zinc dependent phospholipase C</fullName>
    </submittedName>
</protein>
<reference evidence="2" key="1">
    <citation type="submission" date="2011-12" db="EMBL/GenBank/DDBJ databases">
        <title>Complete sequence of Methanoregula formicicum SMSP.</title>
        <authorList>
            <person name="Lucas S."/>
            <person name="Han J."/>
            <person name="Lapidus A."/>
            <person name="Cheng J.-F."/>
            <person name="Goodwin L."/>
            <person name="Pitluck S."/>
            <person name="Peters L."/>
            <person name="Ovchinnikova G."/>
            <person name="Teshima H."/>
            <person name="Detter J.C."/>
            <person name="Han C."/>
            <person name="Tapia R."/>
            <person name="Land M."/>
            <person name="Hauser L."/>
            <person name="Kyrpides N."/>
            <person name="Ivanova N."/>
            <person name="Pagani I."/>
            <person name="Imachi H."/>
            <person name="Tamaki H."/>
            <person name="Sekiguchi Y."/>
            <person name="Kamagata Y."/>
            <person name="Cadillo-Quiroz H."/>
            <person name="Zinder S."/>
            <person name="Liu W.-T."/>
            <person name="Woyke T."/>
        </authorList>
    </citation>
    <scope>NUCLEOTIDE SEQUENCE [LARGE SCALE GENOMIC DNA]</scope>
    <source>
        <strain evidence="2">DSM 22288 / NBRC 105244 / SMSP</strain>
    </source>
</reference>
<organism evidence="1 2">
    <name type="scientific">Methanoregula formicica (strain DSM 22288 / NBRC 105244 / SMSP)</name>
    <dbReference type="NCBI Taxonomy" id="593750"/>
    <lineage>
        <taxon>Archaea</taxon>
        <taxon>Methanobacteriati</taxon>
        <taxon>Methanobacteriota</taxon>
        <taxon>Stenosarchaea group</taxon>
        <taxon>Methanomicrobia</taxon>
        <taxon>Methanomicrobiales</taxon>
        <taxon>Methanoregulaceae</taxon>
        <taxon>Methanoregula</taxon>
    </lineage>
</organism>
<name>L0HE51_METFS</name>
<dbReference type="EMBL" id="CP003167">
    <property type="protein sequence ID" value="AGB03012.1"/>
    <property type="molecule type" value="Genomic_DNA"/>
</dbReference>
<evidence type="ECO:0000313" key="1">
    <source>
        <dbReference type="EMBL" id="AGB03012.1"/>
    </source>
</evidence>
<reference evidence="1 2" key="2">
    <citation type="journal article" date="2014" name="Genome Announc.">
        <title>Complete Genome Sequence of Methanoregula formicica SMSPT, a Mesophilic Hydrogenotrophic Methanogen Isolated from a Methanogenic Upflow Anaerobic Sludge Blanket Reactor.</title>
        <authorList>
            <person name="Yamamoto K."/>
            <person name="Tamaki H."/>
            <person name="Cadillo-Quiroz H."/>
            <person name="Imachi H."/>
            <person name="Kyrpides N."/>
            <person name="Woyke T."/>
            <person name="Goodwin L."/>
            <person name="Zinder S.H."/>
            <person name="Kamagata Y."/>
            <person name="Liu W.T."/>
        </authorList>
    </citation>
    <scope>NUCLEOTIDE SEQUENCE [LARGE SCALE GENOMIC DNA]</scope>
    <source>
        <strain evidence="2">DSM 22288 / NBRC 105244 / SMSP</strain>
    </source>
</reference>
<dbReference type="GO" id="GO:0016788">
    <property type="term" value="F:hydrolase activity, acting on ester bonds"/>
    <property type="evidence" value="ECO:0007669"/>
    <property type="project" value="InterPro"/>
</dbReference>
<keyword evidence="2" id="KW-1185">Reference proteome</keyword>
<sequence length="255" mass="29116">MIVTIIKDIQSCNLDEKIKDQNVILLSTFVDDDSTINRGELEKTLISMGPDCLEKIYKSPAPKWAGFIHNDMALIAGQKMSLSTSERNILANNAAVPDSWGSWNHYKLTGATSEAEKYANIARAYYQQGDTTKGAYNLSYSLHFMTDMSMPFHYTPSGLLAHEDYEIYVSDHWTSGDDDEKYRDVVSGNNYYYIVTDVSDAADNLIDVTHWYQTYLEDQINNNPNWQDDSLLRDYTHDTILYGAKYNMGLIDYVK</sequence>
<dbReference type="SUPFAM" id="SSF48537">
    <property type="entry name" value="Phospholipase C/P1 nuclease"/>
    <property type="match status" value="1"/>
</dbReference>
<dbReference type="Proteomes" id="UP000010824">
    <property type="component" value="Chromosome"/>
</dbReference>
<gene>
    <name evidence="1" type="ordered locus">Metfor_1998</name>
</gene>